<gene>
    <name evidence="2" type="ORF">Sv326_0636</name>
</gene>
<dbReference type="InterPro" id="IPR004323">
    <property type="entry name" value="Ion_tolerance_CutA"/>
</dbReference>
<reference evidence="3" key="1">
    <citation type="submission" date="2020-07" db="EMBL/GenBank/DDBJ databases">
        <title>Metabolic diversity and evolutionary history of the archaeal phylum ###Micrarchaeota### uncovered from a freshwater lake metagenome.</title>
        <authorList>
            <person name="Kadnikov V.V."/>
            <person name="Savvichev A.S."/>
            <person name="Mardanov A.V."/>
            <person name="Beletsky A.V."/>
            <person name="Chupakov A.V."/>
            <person name="Kokryatskaya N.M."/>
            <person name="Pimenov N.V."/>
            <person name="Ravin N.V."/>
        </authorList>
    </citation>
    <scope>NUCLEOTIDE SEQUENCE [LARGE SCALE GENOMIC DNA]</scope>
</reference>
<organism evidence="2 3">
    <name type="scientific">Fermentimicrarchaeum limneticum</name>
    <dbReference type="NCBI Taxonomy" id="2795018"/>
    <lineage>
        <taxon>Archaea</taxon>
        <taxon>Candidatus Micrarchaeota</taxon>
        <taxon>Candidatus Fermentimicrarchaeales</taxon>
        <taxon>Candidatus Fermentimicrarchaeaceae</taxon>
        <taxon>Candidatus Fermentimicrarchaeum</taxon>
    </lineage>
</organism>
<dbReference type="Proteomes" id="UP000510821">
    <property type="component" value="Chromosome"/>
</dbReference>
<dbReference type="Pfam" id="PF03091">
    <property type="entry name" value="CutA1"/>
    <property type="match status" value="1"/>
</dbReference>
<accession>A0A7D5XCS2</accession>
<name>A0A7D5XCS2_FERL1</name>
<dbReference type="AlphaFoldDB" id="A0A7D5XCS2"/>
<dbReference type="GO" id="GO:0005507">
    <property type="term" value="F:copper ion binding"/>
    <property type="evidence" value="ECO:0007669"/>
    <property type="project" value="TreeGrafter"/>
</dbReference>
<dbReference type="KEGG" id="flt:Sv326_0636"/>
<evidence type="ECO:0000313" key="3">
    <source>
        <dbReference type="Proteomes" id="UP000510821"/>
    </source>
</evidence>
<dbReference type="EMBL" id="CP058998">
    <property type="protein sequence ID" value="QLJ52811.1"/>
    <property type="molecule type" value="Genomic_DNA"/>
</dbReference>
<dbReference type="InterPro" id="IPR015867">
    <property type="entry name" value="N-reg_PII/ATP_PRibTrfase_C"/>
</dbReference>
<dbReference type="PANTHER" id="PTHR23419:SF8">
    <property type="entry name" value="FI09726P"/>
    <property type="match status" value="1"/>
</dbReference>
<protein>
    <submittedName>
        <fullName evidence="2">Periplasmic divalent cation tolerance protein CutA</fullName>
    </submittedName>
</protein>
<sequence length="99" mass="11622">MLLVYITFPSRKEAERIGRILVEEKLARCVNIIPHMKAIFLWEGKLENARECVLLAKTAETKYAKLERRVKQLHSYDLPCILALKVERGYKSFIDWVES</sequence>
<comment type="similarity">
    <text evidence="1">Belongs to the CutA family.</text>
</comment>
<dbReference type="GO" id="GO:0010038">
    <property type="term" value="P:response to metal ion"/>
    <property type="evidence" value="ECO:0007669"/>
    <property type="project" value="InterPro"/>
</dbReference>
<dbReference type="PANTHER" id="PTHR23419">
    <property type="entry name" value="DIVALENT CATION TOLERANCE CUTA-RELATED"/>
    <property type="match status" value="1"/>
</dbReference>
<dbReference type="SUPFAM" id="SSF54913">
    <property type="entry name" value="GlnB-like"/>
    <property type="match status" value="1"/>
</dbReference>
<dbReference type="Gene3D" id="3.30.70.120">
    <property type="match status" value="1"/>
</dbReference>
<proteinExistence type="inferred from homology"/>
<evidence type="ECO:0000313" key="2">
    <source>
        <dbReference type="EMBL" id="QLJ52811.1"/>
    </source>
</evidence>
<dbReference type="InterPro" id="IPR011322">
    <property type="entry name" value="N-reg_PII-like_a/b"/>
</dbReference>
<evidence type="ECO:0000256" key="1">
    <source>
        <dbReference type="ARBA" id="ARBA00010169"/>
    </source>
</evidence>